<evidence type="ECO:0000313" key="2">
    <source>
        <dbReference type="Proteomes" id="UP000290273"/>
    </source>
</evidence>
<dbReference type="Proteomes" id="UP000290273">
    <property type="component" value="Unassembled WGS sequence"/>
</dbReference>
<proteinExistence type="predicted"/>
<protein>
    <recommendedName>
        <fullName evidence="3">Phage protein</fullName>
    </recommendedName>
</protein>
<organism evidence="1 2">
    <name type="scientific">Clostridium tetani</name>
    <dbReference type="NCBI Taxonomy" id="1513"/>
    <lineage>
        <taxon>Bacteria</taxon>
        <taxon>Bacillati</taxon>
        <taxon>Bacillota</taxon>
        <taxon>Clostridia</taxon>
        <taxon>Eubacteriales</taxon>
        <taxon>Clostridiaceae</taxon>
        <taxon>Clostridium</taxon>
    </lineage>
</organism>
<evidence type="ECO:0000313" key="1">
    <source>
        <dbReference type="EMBL" id="RXI56924.1"/>
    </source>
</evidence>
<dbReference type="EMBL" id="QMAU01000027">
    <property type="protein sequence ID" value="RXI56924.1"/>
    <property type="molecule type" value="Genomic_DNA"/>
</dbReference>
<sequence length="65" mass="7374">MLERIKLAWKILIGKGGEKEMVLIYVALLMYGEMKFNEVPGPMKEVVANALKMLNLEHLANSKNN</sequence>
<reference evidence="1 2" key="1">
    <citation type="submission" date="2018-06" db="EMBL/GenBank/DDBJ databases">
        <title>Genome conservation of Clostridium tetani.</title>
        <authorList>
            <person name="Bruggemann H."/>
            <person name="Popoff M.R."/>
        </authorList>
    </citation>
    <scope>NUCLEOTIDE SEQUENCE [LARGE SCALE GENOMIC DNA]</scope>
    <source>
        <strain evidence="1 2">63.05</strain>
    </source>
</reference>
<dbReference type="RefSeq" id="WP_039261717.1">
    <property type="nucleotide sequence ID" value="NZ_JSWD01000086.1"/>
</dbReference>
<name>A0ABY0EQ34_CLOTA</name>
<comment type="caution">
    <text evidence="1">The sequence shown here is derived from an EMBL/GenBank/DDBJ whole genome shotgun (WGS) entry which is preliminary data.</text>
</comment>
<accession>A0ABY0EQ34</accession>
<gene>
    <name evidence="1" type="ORF">DP131_06395</name>
</gene>
<evidence type="ECO:0008006" key="3">
    <source>
        <dbReference type="Google" id="ProtNLM"/>
    </source>
</evidence>